<reference evidence="7" key="2">
    <citation type="submission" date="2020-11" db="EMBL/GenBank/DDBJ databases">
        <authorList>
            <person name="Cecchin M."/>
            <person name="Marcolungo L."/>
            <person name="Rossato M."/>
            <person name="Girolomoni L."/>
            <person name="Cosentino E."/>
            <person name="Cuine S."/>
            <person name="Li-Beisson Y."/>
            <person name="Delledonne M."/>
            <person name="Ballottari M."/>
        </authorList>
    </citation>
    <scope>NUCLEOTIDE SEQUENCE</scope>
    <source>
        <strain evidence="7">211/11P</strain>
        <tissue evidence="7">Whole cell</tissue>
    </source>
</reference>
<dbReference type="InterPro" id="IPR027417">
    <property type="entry name" value="P-loop_NTPase"/>
</dbReference>
<comment type="caution">
    <text evidence="7">The sequence shown here is derived from an EMBL/GenBank/DDBJ whole genome shotgun (WGS) entry which is preliminary data.</text>
</comment>
<feature type="region of interest" description="Disordered" evidence="3">
    <location>
        <begin position="599"/>
        <end position="618"/>
    </location>
</feature>
<feature type="region of interest" description="Disordered" evidence="3">
    <location>
        <begin position="87"/>
        <end position="122"/>
    </location>
</feature>
<dbReference type="GO" id="GO:0005524">
    <property type="term" value="F:ATP binding"/>
    <property type="evidence" value="ECO:0007669"/>
    <property type="project" value="UniProtKB-KW"/>
</dbReference>
<gene>
    <name evidence="7" type="ORF">D9Q98_008019</name>
</gene>
<dbReference type="InterPro" id="IPR001650">
    <property type="entry name" value="Helicase_C-like"/>
</dbReference>
<evidence type="ECO:0000256" key="3">
    <source>
        <dbReference type="SAM" id="MobiDB-lite"/>
    </source>
</evidence>
<dbReference type="EMBL" id="SIDB01000011">
    <property type="protein sequence ID" value="KAI3426051.1"/>
    <property type="molecule type" value="Genomic_DNA"/>
</dbReference>
<dbReference type="Gene3D" id="3.40.50.300">
    <property type="entry name" value="P-loop containing nucleotide triphosphate hydrolases"/>
    <property type="match status" value="2"/>
</dbReference>
<feature type="domain" description="Peptidase S74" evidence="6">
    <location>
        <begin position="470"/>
        <end position="567"/>
    </location>
</feature>
<dbReference type="PANTHER" id="PTHR14074">
    <property type="entry name" value="HELICASE WITH DEATH DOMAIN-RELATED"/>
    <property type="match status" value="1"/>
</dbReference>
<name>A0A9D4THY1_CHLVU</name>
<dbReference type="PROSITE" id="PS51688">
    <property type="entry name" value="ICA"/>
    <property type="match status" value="1"/>
</dbReference>
<evidence type="ECO:0000259" key="4">
    <source>
        <dbReference type="PROSITE" id="PS51192"/>
    </source>
</evidence>
<evidence type="ECO:0000256" key="1">
    <source>
        <dbReference type="ARBA" id="ARBA00022741"/>
    </source>
</evidence>
<evidence type="ECO:0000259" key="5">
    <source>
        <dbReference type="PROSITE" id="PS51194"/>
    </source>
</evidence>
<dbReference type="PANTHER" id="PTHR14074:SF16">
    <property type="entry name" value="ANTIVIRAL INNATE IMMUNE RESPONSE RECEPTOR RIG-I"/>
    <property type="match status" value="1"/>
</dbReference>
<feature type="domain" description="Helicase ATP-binding" evidence="4">
    <location>
        <begin position="740"/>
        <end position="919"/>
    </location>
</feature>
<feature type="domain" description="Helicase C-terminal" evidence="5">
    <location>
        <begin position="1141"/>
        <end position="1296"/>
    </location>
</feature>
<dbReference type="PROSITE" id="PS51192">
    <property type="entry name" value="HELICASE_ATP_BIND_1"/>
    <property type="match status" value="1"/>
</dbReference>
<keyword evidence="2" id="KW-0067">ATP-binding</keyword>
<dbReference type="OrthoDB" id="515361at2759"/>
<dbReference type="PROSITE" id="PS51194">
    <property type="entry name" value="HELICASE_CTER"/>
    <property type="match status" value="1"/>
</dbReference>
<dbReference type="InterPro" id="IPR030392">
    <property type="entry name" value="S74_ICA"/>
</dbReference>
<keyword evidence="8" id="KW-1185">Reference proteome</keyword>
<dbReference type="Pfam" id="PF00271">
    <property type="entry name" value="Helicase_C"/>
    <property type="match status" value="1"/>
</dbReference>
<dbReference type="InterPro" id="IPR014001">
    <property type="entry name" value="Helicase_ATP-bd"/>
</dbReference>
<dbReference type="SMART" id="SM00487">
    <property type="entry name" value="DEXDc"/>
    <property type="match status" value="1"/>
</dbReference>
<evidence type="ECO:0000259" key="6">
    <source>
        <dbReference type="PROSITE" id="PS51688"/>
    </source>
</evidence>
<dbReference type="InterPro" id="IPR051363">
    <property type="entry name" value="RLR_Helicase"/>
</dbReference>
<dbReference type="GO" id="GO:0005737">
    <property type="term" value="C:cytoplasm"/>
    <property type="evidence" value="ECO:0007669"/>
    <property type="project" value="TreeGrafter"/>
</dbReference>
<evidence type="ECO:0000313" key="7">
    <source>
        <dbReference type="EMBL" id="KAI3426051.1"/>
    </source>
</evidence>
<proteinExistence type="predicted"/>
<dbReference type="Pfam" id="PF13884">
    <property type="entry name" value="Peptidase_S74"/>
    <property type="match status" value="1"/>
</dbReference>
<organism evidence="7 8">
    <name type="scientific">Chlorella vulgaris</name>
    <name type="common">Green alga</name>
    <dbReference type="NCBI Taxonomy" id="3077"/>
    <lineage>
        <taxon>Eukaryota</taxon>
        <taxon>Viridiplantae</taxon>
        <taxon>Chlorophyta</taxon>
        <taxon>core chlorophytes</taxon>
        <taxon>Trebouxiophyceae</taxon>
        <taxon>Chlorellales</taxon>
        <taxon>Chlorellaceae</taxon>
        <taxon>Chlorella clade</taxon>
        <taxon>Chlorella</taxon>
    </lineage>
</organism>
<keyword evidence="1" id="KW-0547">Nucleotide-binding</keyword>
<protein>
    <submittedName>
        <fullName evidence="7">Uncharacterized protein</fullName>
    </submittedName>
</protein>
<dbReference type="GO" id="GO:0003676">
    <property type="term" value="F:nucleic acid binding"/>
    <property type="evidence" value="ECO:0007669"/>
    <property type="project" value="InterPro"/>
</dbReference>
<sequence length="1301" mass="139327">MAALDTLQADVLQGRAVANETAAALLPLIASADPIVAGLETSGALKRLAQGDSVQLPYMAELARHAYGTGQRGILLCANMAELAGTAASRQRKRPRREGEQQAEEAGAAEGGNGLYFPPKQGPGTATTFHPLPPELPTLALRRFAYIGIDAGQRQAYEAFVEQMKGRQRTDDVRRQLRDQSQQLPGTFKFTVAEFQRMLPQEAGAEVGSAITAATKEDTQLWLTLPSVPKLTAERSIVLVSGLHTAVDGYRAVKKVEGGRIATAANEAPVNIPVPAGACIKVTPILDDSLKVYHFRLESAPRLQQRLVAAAPPVPQPLPQPQFPMHLQQLQQVQPMIEGSKGLPAFPLSWMTGFFPQQAPPAVAQPMPGLGTLPLPTAAAGADVPGGSRTAGGGGRNATEAPVAALDDDALSDKIFKSATLGLGQMVQAPPGVQLPSNPALDVRNDAVLRKDVFVLGNLFTPGGQVLELSDERFKTQVCALKGSLALIGRLNAVEFSWAVDPSGARTAGFLAQQLEPVLPQAVHVAENGTHYVSMTSLIPHLVAALQSLHCQQLAQGDDLDDLRQQLAALEALLPAVAAGGFQELIEWQAEQAAQAGRVRSGKALGRGPPPGTSVTGRGPTVQYAVSPGAACLFAGKSPASIASILMAQLQEPNASIGKKYQLQSWAMKFGPAVMAQLFLDATQKPTSLDTKGKQRTPAAEFIQLAKTLEREQQQGERMEEAAAAIKTDGRELRDYQRRILAQISVGNWIIVAPTGAGKTEIAVRHSAALLERDPKAKVVFLAPTVNLADQQAAEFRLSPPFNAFRFRVECRCGGKSVAPHEWGPVIKSCSVLVLTPEIFRNLLASGAARFDDISLLVLDECHNSNGESPMAAVLKMYADWLQTQRAGARVTQVVGFTASPASKTTLTSTFTALDLLKERLLAEYIVLPSSNAELAAHVHKAEDRRIPLQPRVEDRMFAERVGRWILEALELLGNHLAALTPDGELPPELHLRSDEINMIAFGMFCGAVEAWFSKAATLIATSQRGDEDLKTDLSSCVMLLTEALTSLSVAGNLGCEAAARQLAQLVARTVQKLLGLSSDVLLGRAEGASASSGWAGASGLDGLVMELVRQLCQQVLGLDALAAAYRDGIAGSPKSPKYVKLTEVLLGYQRMPNAHGIIFIRTRNDARVLLSILQADSKLGFFQLHLLMGHGTGGSDGGMKVVEQREARESFAQEGQHLLVATAAAEEGLNIPSCQFVVRFNSPQTGRERLQAKGRTRMPGSVYYELVDEGTLEERLANKSEQEEHNLELALRSLDAIRIH</sequence>
<evidence type="ECO:0000313" key="8">
    <source>
        <dbReference type="Proteomes" id="UP001055712"/>
    </source>
</evidence>
<dbReference type="Proteomes" id="UP001055712">
    <property type="component" value="Unassembled WGS sequence"/>
</dbReference>
<dbReference type="SMART" id="SM00490">
    <property type="entry name" value="HELICc"/>
    <property type="match status" value="1"/>
</dbReference>
<dbReference type="Pfam" id="PF00270">
    <property type="entry name" value="DEAD"/>
    <property type="match status" value="1"/>
</dbReference>
<accession>A0A9D4THY1</accession>
<dbReference type="InterPro" id="IPR011545">
    <property type="entry name" value="DEAD/DEAH_box_helicase_dom"/>
</dbReference>
<reference evidence="7" key="1">
    <citation type="journal article" date="2019" name="Plant J.">
        <title>Chlorella vulgaris genome assembly and annotation reveals the molecular basis for metabolic acclimation to high light conditions.</title>
        <authorList>
            <person name="Cecchin M."/>
            <person name="Marcolungo L."/>
            <person name="Rossato M."/>
            <person name="Girolomoni L."/>
            <person name="Cosentino E."/>
            <person name="Cuine S."/>
            <person name="Li-Beisson Y."/>
            <person name="Delledonne M."/>
            <person name="Ballottari M."/>
        </authorList>
    </citation>
    <scope>NUCLEOTIDE SEQUENCE</scope>
    <source>
        <strain evidence="7">211/11P</strain>
    </source>
</reference>
<dbReference type="SUPFAM" id="SSF52540">
    <property type="entry name" value="P-loop containing nucleoside triphosphate hydrolases"/>
    <property type="match status" value="2"/>
</dbReference>
<evidence type="ECO:0000256" key="2">
    <source>
        <dbReference type="ARBA" id="ARBA00022840"/>
    </source>
</evidence>